<evidence type="ECO:0000256" key="3">
    <source>
        <dbReference type="ARBA" id="ARBA00023087"/>
    </source>
</evidence>
<feature type="chain" id="PRO_5047515789" description="Chaplin domain-containing protein" evidence="4">
    <location>
        <begin position="29"/>
        <end position="80"/>
    </location>
</feature>
<evidence type="ECO:0000256" key="2">
    <source>
        <dbReference type="ARBA" id="ARBA00022889"/>
    </source>
</evidence>
<comment type="caution">
    <text evidence="6">The sequence shown here is derived from an EMBL/GenBank/DDBJ whole genome shotgun (WGS) entry which is preliminary data.</text>
</comment>
<name>A0ABP6QLW5_9ACTN</name>
<proteinExistence type="predicted"/>
<feature type="domain" description="Chaplin" evidence="5">
    <location>
        <begin position="37"/>
        <end position="77"/>
    </location>
</feature>
<dbReference type="RefSeq" id="WP_344837978.1">
    <property type="nucleotide sequence ID" value="NZ_BAAAUV010000034.1"/>
</dbReference>
<accession>A0ABP6QLW5</accession>
<keyword evidence="1" id="KW-0134">Cell wall</keyword>
<dbReference type="Proteomes" id="UP001501237">
    <property type="component" value="Unassembled WGS sequence"/>
</dbReference>
<keyword evidence="2" id="KW-0130">Cell adhesion</keyword>
<sequence>MQFTKFAAAGTLAFSVLGAVLASSPALAHPNPVTSGQNAVLSGNQIIAPVSIPIDICGNAVAVAGTAGAGCQGGASVVSK</sequence>
<evidence type="ECO:0000313" key="6">
    <source>
        <dbReference type="EMBL" id="GAA3237988.1"/>
    </source>
</evidence>
<dbReference type="EMBL" id="BAAAUV010000034">
    <property type="protein sequence ID" value="GAA3237988.1"/>
    <property type="molecule type" value="Genomic_DNA"/>
</dbReference>
<keyword evidence="3" id="KW-0034">Amyloid</keyword>
<evidence type="ECO:0000256" key="1">
    <source>
        <dbReference type="ARBA" id="ARBA00022512"/>
    </source>
</evidence>
<evidence type="ECO:0000256" key="4">
    <source>
        <dbReference type="SAM" id="SignalP"/>
    </source>
</evidence>
<keyword evidence="4" id="KW-0732">Signal</keyword>
<keyword evidence="7" id="KW-1185">Reference proteome</keyword>
<protein>
    <recommendedName>
        <fullName evidence="5">Chaplin domain-containing protein</fullName>
    </recommendedName>
</protein>
<evidence type="ECO:0000259" key="5">
    <source>
        <dbReference type="PROSITE" id="PS51884"/>
    </source>
</evidence>
<feature type="signal peptide" evidence="4">
    <location>
        <begin position="1"/>
        <end position="28"/>
    </location>
</feature>
<organism evidence="6 7">
    <name type="scientific">Actinocorallia longicatena</name>
    <dbReference type="NCBI Taxonomy" id="111803"/>
    <lineage>
        <taxon>Bacteria</taxon>
        <taxon>Bacillati</taxon>
        <taxon>Actinomycetota</taxon>
        <taxon>Actinomycetes</taxon>
        <taxon>Streptosporangiales</taxon>
        <taxon>Thermomonosporaceae</taxon>
        <taxon>Actinocorallia</taxon>
    </lineage>
</organism>
<keyword evidence="1" id="KW-0964">Secreted</keyword>
<evidence type="ECO:0000313" key="7">
    <source>
        <dbReference type="Proteomes" id="UP001501237"/>
    </source>
</evidence>
<dbReference type="PROSITE" id="PS51884">
    <property type="entry name" value="CHAPLIN"/>
    <property type="match status" value="1"/>
</dbReference>
<reference evidence="7" key="1">
    <citation type="journal article" date="2019" name="Int. J. Syst. Evol. Microbiol.">
        <title>The Global Catalogue of Microorganisms (GCM) 10K type strain sequencing project: providing services to taxonomists for standard genome sequencing and annotation.</title>
        <authorList>
            <consortium name="The Broad Institute Genomics Platform"/>
            <consortium name="The Broad Institute Genome Sequencing Center for Infectious Disease"/>
            <person name="Wu L."/>
            <person name="Ma J."/>
        </authorList>
    </citation>
    <scope>NUCLEOTIDE SEQUENCE [LARGE SCALE GENOMIC DNA]</scope>
    <source>
        <strain evidence="7">JCM 9377</strain>
    </source>
</reference>
<dbReference type="Pfam" id="PF03777">
    <property type="entry name" value="ChpA-C"/>
    <property type="match status" value="1"/>
</dbReference>
<dbReference type="InterPro" id="IPR005528">
    <property type="entry name" value="ChpA-H"/>
</dbReference>
<gene>
    <name evidence="6" type="ORF">GCM10010468_73260</name>
</gene>